<dbReference type="OrthoDB" id="9766758at2"/>
<feature type="signal peptide" evidence="4">
    <location>
        <begin position="1"/>
        <end position="26"/>
    </location>
</feature>
<dbReference type="PROSITE" id="PS51257">
    <property type="entry name" value="PROKAR_LIPOPROTEIN"/>
    <property type="match status" value="1"/>
</dbReference>
<evidence type="ECO:0000313" key="5">
    <source>
        <dbReference type="EMBL" id="TYP51321.1"/>
    </source>
</evidence>
<dbReference type="GO" id="GO:0055052">
    <property type="term" value="C:ATP-binding cassette (ABC) transporter complex, substrate-binding subunit-containing"/>
    <property type="evidence" value="ECO:0007669"/>
    <property type="project" value="TreeGrafter"/>
</dbReference>
<dbReference type="Gene3D" id="3.40.190.10">
    <property type="entry name" value="Periplasmic binding protein-like II"/>
    <property type="match status" value="1"/>
</dbReference>
<dbReference type="Pfam" id="PF13416">
    <property type="entry name" value="SBP_bac_8"/>
    <property type="match status" value="1"/>
</dbReference>
<dbReference type="GO" id="GO:1901982">
    <property type="term" value="F:maltose binding"/>
    <property type="evidence" value="ECO:0007669"/>
    <property type="project" value="TreeGrafter"/>
</dbReference>
<evidence type="ECO:0000256" key="1">
    <source>
        <dbReference type="ARBA" id="ARBA00008520"/>
    </source>
</evidence>
<feature type="chain" id="PRO_5024353710" evidence="4">
    <location>
        <begin position="27"/>
        <end position="422"/>
    </location>
</feature>
<dbReference type="InterPro" id="IPR006059">
    <property type="entry name" value="SBP"/>
</dbReference>
<organism evidence="5 6">
    <name type="scientific">Thermosediminibacter litoriperuensis</name>
    <dbReference type="NCBI Taxonomy" id="291989"/>
    <lineage>
        <taxon>Bacteria</taxon>
        <taxon>Bacillati</taxon>
        <taxon>Bacillota</taxon>
        <taxon>Clostridia</taxon>
        <taxon>Thermosediminibacterales</taxon>
        <taxon>Thermosediminibacteraceae</taxon>
        <taxon>Thermosediminibacter</taxon>
    </lineage>
</organism>
<name>A0A5S5AMR8_9FIRM</name>
<dbReference type="AlphaFoldDB" id="A0A5S5AMR8"/>
<dbReference type="PANTHER" id="PTHR30061:SF50">
    <property type="entry name" value="MALTOSE_MALTODEXTRIN-BINDING PERIPLASMIC PROTEIN"/>
    <property type="match status" value="1"/>
</dbReference>
<gene>
    <name evidence="5" type="ORF">LZ11_01923</name>
</gene>
<comment type="similarity">
    <text evidence="1">Belongs to the bacterial solute-binding protein 1 family.</text>
</comment>
<comment type="caution">
    <text evidence="5">The sequence shown here is derived from an EMBL/GenBank/DDBJ whole genome shotgun (WGS) entry which is preliminary data.</text>
</comment>
<reference evidence="5 6" key="1">
    <citation type="submission" date="2019-07" db="EMBL/GenBank/DDBJ databases">
        <title>Genomic Encyclopedia of Type Strains, Phase I: the one thousand microbial genomes (KMG-I) project.</title>
        <authorList>
            <person name="Kyrpides N."/>
        </authorList>
    </citation>
    <scope>NUCLEOTIDE SEQUENCE [LARGE SCALE GENOMIC DNA]</scope>
    <source>
        <strain evidence="5 6">DSM 16647</strain>
    </source>
</reference>
<keyword evidence="2" id="KW-0813">Transport</keyword>
<dbReference type="RefSeq" id="WP_148867624.1">
    <property type="nucleotide sequence ID" value="NZ_VNHO01000023.1"/>
</dbReference>
<dbReference type="EMBL" id="VNHO01000023">
    <property type="protein sequence ID" value="TYP51321.1"/>
    <property type="molecule type" value="Genomic_DNA"/>
</dbReference>
<evidence type="ECO:0000256" key="3">
    <source>
        <dbReference type="ARBA" id="ARBA00022729"/>
    </source>
</evidence>
<keyword evidence="6" id="KW-1185">Reference proteome</keyword>
<evidence type="ECO:0000256" key="4">
    <source>
        <dbReference type="SAM" id="SignalP"/>
    </source>
</evidence>
<dbReference type="PANTHER" id="PTHR30061">
    <property type="entry name" value="MALTOSE-BINDING PERIPLASMIC PROTEIN"/>
    <property type="match status" value="1"/>
</dbReference>
<accession>A0A5S5AMR8</accession>
<evidence type="ECO:0000313" key="6">
    <source>
        <dbReference type="Proteomes" id="UP000322294"/>
    </source>
</evidence>
<evidence type="ECO:0000256" key="2">
    <source>
        <dbReference type="ARBA" id="ARBA00022448"/>
    </source>
</evidence>
<keyword evidence="3 4" id="KW-0732">Signal</keyword>
<protein>
    <submittedName>
        <fullName evidence="5">Carbohydrate ABC transporter substrate-binding protein (CUT1 family)</fullName>
    </submittedName>
</protein>
<dbReference type="Proteomes" id="UP000322294">
    <property type="component" value="Unassembled WGS sequence"/>
</dbReference>
<proteinExistence type="inferred from homology"/>
<dbReference type="SUPFAM" id="SSF53850">
    <property type="entry name" value="Periplasmic binding protein-like II"/>
    <property type="match status" value="1"/>
</dbReference>
<sequence length="422" mass="47237">MKRNLFKAVCLALVAILFLASLTGCGSTGTTDSSDKKEADPRKGVLKVAMGLGEEEWKVMKENVFPEFEKKYGVKVEPIQMEAGDTVKKLEAMHQAGQMDIDLITQDNMQLAQLVDKGLVEDLTSYKDMIPDAVIPSLIPVGEFNGKLYFMPYRPNVEIAFYNEKKFNEYGLKPPTNWDELLQVAKTFKEKEGIGKVVVKMNLGPDSTCHMFDFIRSAGGDPTVLNDEGSIRAFTFLKEIYPYLSPESKKADWNTPNQYLATESAYLVQNWPFTSVVVVKDGGKKEIKAYHGWAGPVKESHVLGGEVIGIPKGAPNKEMAVKFMEFLMSKEVQEILTSKLGWPSMRTDAYGKVEEWQKPYFEAVSEALKHAEPRPNLTYWADVDKAINGALREIVLEGKEVKPTLDKYHEMIEKAKQAAGGK</sequence>
<dbReference type="GO" id="GO:0015768">
    <property type="term" value="P:maltose transport"/>
    <property type="evidence" value="ECO:0007669"/>
    <property type="project" value="TreeGrafter"/>
</dbReference>
<dbReference type="GO" id="GO:0042956">
    <property type="term" value="P:maltodextrin transmembrane transport"/>
    <property type="evidence" value="ECO:0007669"/>
    <property type="project" value="TreeGrafter"/>
</dbReference>